<organism evidence="4 5">
    <name type="scientific">Mya arenaria</name>
    <name type="common">Soft-shell clam</name>
    <dbReference type="NCBI Taxonomy" id="6604"/>
    <lineage>
        <taxon>Eukaryota</taxon>
        <taxon>Metazoa</taxon>
        <taxon>Spiralia</taxon>
        <taxon>Lophotrochozoa</taxon>
        <taxon>Mollusca</taxon>
        <taxon>Bivalvia</taxon>
        <taxon>Autobranchia</taxon>
        <taxon>Heteroconchia</taxon>
        <taxon>Euheterodonta</taxon>
        <taxon>Imparidentia</taxon>
        <taxon>Neoheterodontei</taxon>
        <taxon>Myida</taxon>
        <taxon>Myoidea</taxon>
        <taxon>Myidae</taxon>
        <taxon>Mya</taxon>
    </lineage>
</organism>
<feature type="domain" description="HSac2" evidence="3">
    <location>
        <begin position="81"/>
        <end position="263"/>
    </location>
</feature>
<dbReference type="PANTHER" id="PTHR31108:SF1">
    <property type="entry name" value="HSAC2 DOMAIN-CONTAINING PROTEIN"/>
    <property type="match status" value="1"/>
</dbReference>
<comment type="similarity">
    <text evidence="1">Belongs to the TPRG1 family.</text>
</comment>
<dbReference type="PROSITE" id="PS51791">
    <property type="entry name" value="HSAC2"/>
    <property type="match status" value="1"/>
</dbReference>
<gene>
    <name evidence="4" type="ORF">MAR_004556</name>
</gene>
<protein>
    <submittedName>
        <fullName evidence="4">TPRGL-like protein</fullName>
    </submittedName>
</protein>
<evidence type="ECO:0000259" key="3">
    <source>
        <dbReference type="PROSITE" id="PS51791"/>
    </source>
</evidence>
<evidence type="ECO:0000256" key="1">
    <source>
        <dbReference type="ARBA" id="ARBA00009163"/>
    </source>
</evidence>
<dbReference type="InterPro" id="IPR040242">
    <property type="entry name" value="TPRG1-like"/>
</dbReference>
<evidence type="ECO:0000313" key="4">
    <source>
        <dbReference type="EMBL" id="WAR14451.1"/>
    </source>
</evidence>
<dbReference type="PANTHER" id="PTHR31108">
    <property type="entry name" value="TUMOR PROTEIN P63-REGULATED GENE 1-LIKE PROTEIN"/>
    <property type="match status" value="1"/>
</dbReference>
<accession>A0ABY7F0N8</accession>
<evidence type="ECO:0000256" key="2">
    <source>
        <dbReference type="SAM" id="MobiDB-lite"/>
    </source>
</evidence>
<evidence type="ECO:0000313" key="5">
    <source>
        <dbReference type="Proteomes" id="UP001164746"/>
    </source>
</evidence>
<dbReference type="Pfam" id="PF12456">
    <property type="entry name" value="hSac2"/>
    <property type="match status" value="1"/>
</dbReference>
<feature type="compositionally biased region" description="Low complexity" evidence="2">
    <location>
        <begin position="68"/>
        <end position="79"/>
    </location>
</feature>
<dbReference type="InterPro" id="IPR034753">
    <property type="entry name" value="hSac2"/>
</dbReference>
<dbReference type="EMBL" id="CP111020">
    <property type="protein sequence ID" value="WAR14451.1"/>
    <property type="molecule type" value="Genomic_DNA"/>
</dbReference>
<keyword evidence="5" id="KW-1185">Reference proteome</keyword>
<feature type="compositionally biased region" description="Polar residues" evidence="2">
    <location>
        <begin position="1"/>
        <end position="17"/>
    </location>
</feature>
<reference evidence="4" key="1">
    <citation type="submission" date="2022-11" db="EMBL/GenBank/DDBJ databases">
        <title>Centuries of genome instability and evolution in soft-shell clam transmissible cancer (bioRxiv).</title>
        <authorList>
            <person name="Hart S.F.M."/>
            <person name="Yonemitsu M.A."/>
            <person name="Giersch R.M."/>
            <person name="Beal B.F."/>
            <person name="Arriagada G."/>
            <person name="Davis B.W."/>
            <person name="Ostrander E.A."/>
            <person name="Goff S.P."/>
            <person name="Metzger M.J."/>
        </authorList>
    </citation>
    <scope>NUCLEOTIDE SEQUENCE</scope>
    <source>
        <strain evidence="4">MELC-2E11</strain>
        <tissue evidence="4">Siphon/mantle</tissue>
    </source>
</reference>
<dbReference type="Proteomes" id="UP001164746">
    <property type="component" value="Chromosome 9"/>
</dbReference>
<name>A0ABY7F0N8_MYAAR</name>
<proteinExistence type="inferred from homology"/>
<dbReference type="InterPro" id="IPR022158">
    <property type="entry name" value="Inositol_phosphatase"/>
</dbReference>
<sequence>MAENNQEAPKNPNNSGTEVHLNDDKHPREDSFQGATLEISGDGVPRDPEVDFAGPGLNRNRPGSTIGRQSVRSTTSQTSMKPGGFQSEKQTETFFSYKKELDGKVLGNWLLAEIDHWDNEREKLLLLTENSLLVFRYNFINSTIQEKRRIMLHIIDTIHVGDFTYPEWSIMPVVSADHSHGGIQIKWNRGELPSFGQRWNPWCSTIPWVSLAHHPILYNPKETETITYNVDEFYEALIDAISKAYSRKRPGEKVTVAEGPILIESYASLTSMVFNQSSVGYCKDRNGLCF</sequence>
<feature type="compositionally biased region" description="Basic and acidic residues" evidence="2">
    <location>
        <begin position="20"/>
        <end position="31"/>
    </location>
</feature>
<feature type="region of interest" description="Disordered" evidence="2">
    <location>
        <begin position="1"/>
        <end position="87"/>
    </location>
</feature>